<evidence type="ECO:0000313" key="2">
    <source>
        <dbReference type="Proteomes" id="UP000249066"/>
    </source>
</evidence>
<dbReference type="Proteomes" id="UP000249066">
    <property type="component" value="Unassembled WGS sequence"/>
</dbReference>
<reference evidence="1 2" key="1">
    <citation type="submission" date="2017-08" db="EMBL/GenBank/DDBJ databases">
        <title>Infants hospitalized years apart are colonized by the same room-sourced microbial strains.</title>
        <authorList>
            <person name="Brooks B."/>
            <person name="Olm M.R."/>
            <person name="Firek B.A."/>
            <person name="Baker R."/>
            <person name="Thomas B.C."/>
            <person name="Morowitz M.J."/>
            <person name="Banfield J.F."/>
        </authorList>
    </citation>
    <scope>NUCLEOTIDE SEQUENCE [LARGE SCALE GENOMIC DNA]</scope>
    <source>
        <strain evidence="1">S2_018_000_R2_101</strain>
    </source>
</reference>
<accession>A0A2W5AF99</accession>
<proteinExistence type="predicted"/>
<dbReference type="AlphaFoldDB" id="A0A2W5AF99"/>
<comment type="caution">
    <text evidence="1">The sequence shown here is derived from an EMBL/GenBank/DDBJ whole genome shotgun (WGS) entry which is preliminary data.</text>
</comment>
<sequence length="219" mass="23545">MRFAGPDGFGELELIYGDDNPVQGIVIPPLFDEHNRMRRVIAQAMRTLAMNGIGTRMPVLAGLGESLSDLANARLKDWRAAIAAAAAPAFTIAFRGGALIDDAAGDIPHWRLSPVAGAALIRDLDRGRLVGGEADAADAPYLLRGGHRVGRELHAELIAAVPMASNKARTIRTADDPAPADAYIDFAPIWRRAEPGDDPDLTNWIVQDIIYWSKSCAIS</sequence>
<organism evidence="1 2">
    <name type="scientific">Sphingomonas sanxanigenens</name>
    <dbReference type="NCBI Taxonomy" id="397260"/>
    <lineage>
        <taxon>Bacteria</taxon>
        <taxon>Pseudomonadati</taxon>
        <taxon>Pseudomonadota</taxon>
        <taxon>Alphaproteobacteria</taxon>
        <taxon>Sphingomonadales</taxon>
        <taxon>Sphingomonadaceae</taxon>
        <taxon>Sphingomonas</taxon>
    </lineage>
</organism>
<evidence type="ECO:0000313" key="1">
    <source>
        <dbReference type="EMBL" id="PZO91906.1"/>
    </source>
</evidence>
<name>A0A2W5AF99_9SPHN</name>
<gene>
    <name evidence="1" type="ORF">DI623_01545</name>
</gene>
<protein>
    <submittedName>
        <fullName evidence="1">Uncharacterized protein</fullName>
    </submittedName>
</protein>
<dbReference type="EMBL" id="QFNN01000003">
    <property type="protein sequence ID" value="PZO91906.1"/>
    <property type="molecule type" value="Genomic_DNA"/>
</dbReference>